<name>A0A0G0JJF9_9BACT</name>
<dbReference type="Proteomes" id="UP000034591">
    <property type="component" value="Unassembled WGS sequence"/>
</dbReference>
<evidence type="ECO:0000313" key="2">
    <source>
        <dbReference type="Proteomes" id="UP000034591"/>
    </source>
</evidence>
<protein>
    <submittedName>
        <fullName evidence="1">Uncharacterized protein</fullName>
    </submittedName>
</protein>
<comment type="caution">
    <text evidence="1">The sequence shown here is derived from an EMBL/GenBank/DDBJ whole genome shotgun (WGS) entry which is preliminary data.</text>
</comment>
<gene>
    <name evidence="1" type="ORF">US53_C0034G0009</name>
</gene>
<organism evidence="1 2">
    <name type="scientific">Candidatus Woesebacteria bacterium GW2011_GWA1_37_7</name>
    <dbReference type="NCBI Taxonomy" id="1618545"/>
    <lineage>
        <taxon>Bacteria</taxon>
        <taxon>Candidatus Woeseibacteriota</taxon>
    </lineage>
</organism>
<evidence type="ECO:0000313" key="1">
    <source>
        <dbReference type="EMBL" id="KKQ36874.1"/>
    </source>
</evidence>
<proteinExistence type="predicted"/>
<dbReference type="AlphaFoldDB" id="A0A0G0JJF9"/>
<reference evidence="1 2" key="1">
    <citation type="journal article" date="2015" name="Nature">
        <title>rRNA introns, odd ribosomes, and small enigmatic genomes across a large radiation of phyla.</title>
        <authorList>
            <person name="Brown C.T."/>
            <person name="Hug L.A."/>
            <person name="Thomas B.C."/>
            <person name="Sharon I."/>
            <person name="Castelle C.J."/>
            <person name="Singh A."/>
            <person name="Wilkins M.J."/>
            <person name="Williams K.H."/>
            <person name="Banfield J.F."/>
        </authorList>
    </citation>
    <scope>NUCLEOTIDE SEQUENCE [LARGE SCALE GENOMIC DNA]</scope>
</reference>
<accession>A0A0G0JJF9</accession>
<dbReference type="EMBL" id="LBTI01000034">
    <property type="protein sequence ID" value="KKQ36874.1"/>
    <property type="molecule type" value="Genomic_DNA"/>
</dbReference>
<sequence length="243" mass="27881">MPTHKKKKIVKSPKKKKRVLIVFLILSALILFLLNRASSNWDGVSKLTIVSQDNENVTVTILDPVAQSASNIIIPTATQVEACCDLGTWRLGSLYDLGKKEGKGGIFLSRTLTFYFTFPVHVWTDYDLKLFSNENKFRFFYKFVIIDKSDLSLQDRLRLYFFLFKLKSNQIEDIDLRNGTALEEKELIDGSRGYVLVRAPSEKLLSYFSDTRIILLGCSIKEVDPEGNYDMEIRIGNNYNWGI</sequence>
<dbReference type="STRING" id="1618545.US53_C0034G0009"/>